<proteinExistence type="predicted"/>
<gene>
    <name evidence="1" type="ORF">SEMRO_1_G000160.1</name>
</gene>
<dbReference type="Proteomes" id="UP001153069">
    <property type="component" value="Unassembled WGS sequence"/>
</dbReference>
<name>A0A9N8D437_9STRA</name>
<evidence type="ECO:0000313" key="1">
    <source>
        <dbReference type="EMBL" id="CAB9496037.1"/>
    </source>
</evidence>
<sequence>MHSSSACFFCGITQIFDKPNDVKITIYNQAASYETIRVFDGTDDVLAVARAPMPNLPPGWEWTPSCKCLHCNFCKVKLDARDDGTYWSVSDGDSLYVFNLQRNPNYAVTAGFSLPAPGTRRMELDNDTEIVLVPKAHADAFEEANGLRGASNLKKSNL</sequence>
<protein>
    <submittedName>
        <fullName evidence="1">Uncharacterized protein</fullName>
    </submittedName>
</protein>
<dbReference type="AlphaFoldDB" id="A0A9N8D437"/>
<keyword evidence="2" id="KW-1185">Reference proteome</keyword>
<dbReference type="EMBL" id="CAICTM010000001">
    <property type="protein sequence ID" value="CAB9496037.1"/>
    <property type="molecule type" value="Genomic_DNA"/>
</dbReference>
<evidence type="ECO:0000313" key="2">
    <source>
        <dbReference type="Proteomes" id="UP001153069"/>
    </source>
</evidence>
<comment type="caution">
    <text evidence="1">The sequence shown here is derived from an EMBL/GenBank/DDBJ whole genome shotgun (WGS) entry which is preliminary data.</text>
</comment>
<organism evidence="1 2">
    <name type="scientific">Seminavis robusta</name>
    <dbReference type="NCBI Taxonomy" id="568900"/>
    <lineage>
        <taxon>Eukaryota</taxon>
        <taxon>Sar</taxon>
        <taxon>Stramenopiles</taxon>
        <taxon>Ochrophyta</taxon>
        <taxon>Bacillariophyta</taxon>
        <taxon>Bacillariophyceae</taxon>
        <taxon>Bacillariophycidae</taxon>
        <taxon>Naviculales</taxon>
        <taxon>Naviculaceae</taxon>
        <taxon>Seminavis</taxon>
    </lineage>
</organism>
<accession>A0A9N8D437</accession>
<reference evidence="1" key="1">
    <citation type="submission" date="2020-06" db="EMBL/GenBank/DDBJ databases">
        <authorList>
            <consortium name="Plant Systems Biology data submission"/>
        </authorList>
    </citation>
    <scope>NUCLEOTIDE SEQUENCE</scope>
    <source>
        <strain evidence="1">D6</strain>
    </source>
</reference>